<evidence type="ECO:0000313" key="1">
    <source>
        <dbReference type="EMBL" id="MBF4475776.1"/>
    </source>
</evidence>
<reference evidence="1" key="1">
    <citation type="submission" date="2020-10" db="EMBL/GenBank/DDBJ databases">
        <title>Dehalococcoides mccartyi of a TCE/Cr reducing biochatode.</title>
        <authorList>
            <person name="Matturro B."/>
        </authorList>
    </citation>
    <scope>NUCLEOTIDE SEQUENCE</scope>
    <source>
        <strain evidence="1">Bin2</strain>
    </source>
</reference>
<accession>A0A843APM6</accession>
<evidence type="ECO:0000313" key="2">
    <source>
        <dbReference type="Proteomes" id="UP000606900"/>
    </source>
</evidence>
<dbReference type="EMBL" id="JADIIL010000036">
    <property type="protein sequence ID" value="MBF4475776.1"/>
    <property type="molecule type" value="Genomic_DNA"/>
</dbReference>
<dbReference type="Proteomes" id="UP000606900">
    <property type="component" value="Unassembled WGS sequence"/>
</dbReference>
<organism evidence="1 2">
    <name type="scientific">Methanobacterium formicicum</name>
    <dbReference type="NCBI Taxonomy" id="2162"/>
    <lineage>
        <taxon>Archaea</taxon>
        <taxon>Methanobacteriati</taxon>
        <taxon>Methanobacteriota</taxon>
        <taxon>Methanomada group</taxon>
        <taxon>Methanobacteria</taxon>
        <taxon>Methanobacteriales</taxon>
        <taxon>Methanobacteriaceae</taxon>
        <taxon>Methanobacterium</taxon>
    </lineage>
</organism>
<dbReference type="InterPro" id="IPR041881">
    <property type="entry name" value="PqqD_sf"/>
</dbReference>
<dbReference type="InterPro" id="IPR008792">
    <property type="entry name" value="PQQD"/>
</dbReference>
<dbReference type="AlphaFoldDB" id="A0A843APM6"/>
<sequence>MMELSGSTIITVNKDYVYCNVEDEMVLLGMEDGIYYGLNPVGAFVWEQIKEPKTIDQVRDAILDEYDVEKEECERDLFELLQEMTEKGLVEVKVND</sequence>
<gene>
    <name evidence="1" type="ORF">ISP06_09965</name>
</gene>
<protein>
    <submittedName>
        <fullName evidence="1">PqqD family protein</fullName>
    </submittedName>
</protein>
<name>A0A843APM6_METFO</name>
<dbReference type="Gene3D" id="1.10.10.1150">
    <property type="entry name" value="Coenzyme PQQ synthesis protein D (PqqD)"/>
    <property type="match status" value="1"/>
</dbReference>
<dbReference type="Pfam" id="PF05402">
    <property type="entry name" value="PqqD"/>
    <property type="match status" value="1"/>
</dbReference>
<comment type="caution">
    <text evidence="1">The sequence shown here is derived from an EMBL/GenBank/DDBJ whole genome shotgun (WGS) entry which is preliminary data.</text>
</comment>
<proteinExistence type="predicted"/>